<evidence type="ECO:0008006" key="3">
    <source>
        <dbReference type="Google" id="ProtNLM"/>
    </source>
</evidence>
<proteinExistence type="predicted"/>
<protein>
    <recommendedName>
        <fullName evidence="3">HAT C-terminal dimerisation domain-containing protein</fullName>
    </recommendedName>
</protein>
<name>A0ABR3NJB6_9TELE</name>
<keyword evidence="2" id="KW-1185">Reference proteome</keyword>
<dbReference type="Proteomes" id="UP001558613">
    <property type="component" value="Unassembled WGS sequence"/>
</dbReference>
<evidence type="ECO:0000313" key="2">
    <source>
        <dbReference type="Proteomes" id="UP001558613"/>
    </source>
</evidence>
<reference evidence="1 2" key="1">
    <citation type="submission" date="2023-09" db="EMBL/GenBank/DDBJ databases">
        <authorList>
            <person name="Wang M."/>
        </authorList>
    </citation>
    <scope>NUCLEOTIDE SEQUENCE [LARGE SCALE GENOMIC DNA]</scope>
    <source>
        <strain evidence="1">GT-2023</strain>
        <tissue evidence="1">Liver</tissue>
    </source>
</reference>
<organism evidence="1 2">
    <name type="scientific">Cirrhinus molitorella</name>
    <name type="common">mud carp</name>
    <dbReference type="NCBI Taxonomy" id="172907"/>
    <lineage>
        <taxon>Eukaryota</taxon>
        <taxon>Metazoa</taxon>
        <taxon>Chordata</taxon>
        <taxon>Craniata</taxon>
        <taxon>Vertebrata</taxon>
        <taxon>Euteleostomi</taxon>
        <taxon>Actinopterygii</taxon>
        <taxon>Neopterygii</taxon>
        <taxon>Teleostei</taxon>
        <taxon>Ostariophysi</taxon>
        <taxon>Cypriniformes</taxon>
        <taxon>Cyprinidae</taxon>
        <taxon>Labeoninae</taxon>
        <taxon>Labeonini</taxon>
        <taxon>Cirrhinus</taxon>
    </lineage>
</organism>
<accession>A0ABR3NJB6</accession>
<gene>
    <name evidence="1" type="ORF">QQF64_023766</name>
</gene>
<dbReference type="EMBL" id="JAYMGO010000003">
    <property type="protein sequence ID" value="KAL1277093.1"/>
    <property type="molecule type" value="Genomic_DNA"/>
</dbReference>
<comment type="caution">
    <text evidence="1">The sequence shown here is derived from an EMBL/GenBank/DDBJ whole genome shotgun (WGS) entry which is preliminary data.</text>
</comment>
<evidence type="ECO:0000313" key="1">
    <source>
        <dbReference type="EMBL" id="KAL1277093.1"/>
    </source>
</evidence>
<sequence length="308" mass="35065">MPPNPCATRWNSWFSAVQYHAEHFGLYKEFIEMEIEACSRSAPHSVERLHEMLQDPDLAQSPNVQINIMADKCKHFLSLLNVFQSRCPVTTKIFTYLEVFAANKELQYEACAEYFEGFVLLHTTKTQIICTVGQAYENAEEKLTEYMSYGQPAIEFLQEVRVFDPHHIAFLDDSVASYKTIPGFTEVPELIQFICQMLTVHKTLGPAALRAAPSGVVDLDMFWDGLQERLPVLSSLAKRYKDAVSNSADAECSNSIYKLVLSNRRRLTTNQNLKALVFLYHNQRVHSGAFEREEMVEGEAMDVEGEGM</sequence>